<sequence length="339" mass="37492">MLFGRKDAQKSKELTDMTGKVVFVTGANRGIGYMTVKQLALQGATVYLGCRNETRGLEAVANLEREVAEAYSTTSSPQPAPGKIVYHHCDLSRPALAKDCGDKFLERESRLDVLVNNAAALPDPSFTPHDVVTINHFGTYQLTEALLPLLTKTSQTNIDVRIVMVSTNGHRMGRASNHNIRFRTREDYFTDYHKDLIPLWQAYCVSKLALFLATKALQRRLLSPSPSGPATHPITCISVHPGAVNTFSNRVPYLPGWLVTPIVNLFFISPEAAAKTLCYAAASLEVAEDKEKFRGAYILPGFKIEPDTDITKNEALQDEVWESTVEILKAWPEAEQVAA</sequence>
<dbReference type="AlphaFoldDB" id="A0A8S0VSL5"/>
<gene>
    <name evidence="2" type="ORF">AAE3_LOCUS76</name>
</gene>
<accession>A0A8S0VSL5</accession>
<evidence type="ECO:0000313" key="2">
    <source>
        <dbReference type="EMBL" id="CAA7257347.1"/>
    </source>
</evidence>
<dbReference type="Pfam" id="PF00106">
    <property type="entry name" value="adh_short"/>
    <property type="match status" value="1"/>
</dbReference>
<evidence type="ECO:0000313" key="3">
    <source>
        <dbReference type="Proteomes" id="UP000467700"/>
    </source>
</evidence>
<dbReference type="Gene3D" id="3.40.50.720">
    <property type="entry name" value="NAD(P)-binding Rossmann-like Domain"/>
    <property type="match status" value="1"/>
</dbReference>
<keyword evidence="1" id="KW-0560">Oxidoreductase</keyword>
<dbReference type="PANTHER" id="PTHR43157">
    <property type="entry name" value="PHOSPHATIDYLINOSITOL-GLYCAN BIOSYNTHESIS CLASS F PROTEIN-RELATED"/>
    <property type="match status" value="1"/>
</dbReference>
<keyword evidence="3" id="KW-1185">Reference proteome</keyword>
<reference evidence="2 3" key="1">
    <citation type="submission" date="2020-01" db="EMBL/GenBank/DDBJ databases">
        <authorList>
            <person name="Gupta K D."/>
        </authorList>
    </citation>
    <scope>NUCLEOTIDE SEQUENCE [LARGE SCALE GENOMIC DNA]</scope>
</reference>
<dbReference type="InterPro" id="IPR002347">
    <property type="entry name" value="SDR_fam"/>
</dbReference>
<organism evidence="2 3">
    <name type="scientific">Cyclocybe aegerita</name>
    <name type="common">Black poplar mushroom</name>
    <name type="synonym">Agrocybe aegerita</name>
    <dbReference type="NCBI Taxonomy" id="1973307"/>
    <lineage>
        <taxon>Eukaryota</taxon>
        <taxon>Fungi</taxon>
        <taxon>Dikarya</taxon>
        <taxon>Basidiomycota</taxon>
        <taxon>Agaricomycotina</taxon>
        <taxon>Agaricomycetes</taxon>
        <taxon>Agaricomycetidae</taxon>
        <taxon>Agaricales</taxon>
        <taxon>Agaricineae</taxon>
        <taxon>Bolbitiaceae</taxon>
        <taxon>Cyclocybe</taxon>
    </lineage>
</organism>
<dbReference type="Proteomes" id="UP000467700">
    <property type="component" value="Unassembled WGS sequence"/>
</dbReference>
<dbReference type="PRINTS" id="PR00081">
    <property type="entry name" value="GDHRDH"/>
</dbReference>
<dbReference type="GO" id="GO:0016491">
    <property type="term" value="F:oxidoreductase activity"/>
    <property type="evidence" value="ECO:0007669"/>
    <property type="project" value="UniProtKB-KW"/>
</dbReference>
<proteinExistence type="predicted"/>
<name>A0A8S0VSL5_CYCAE</name>
<evidence type="ECO:0000256" key="1">
    <source>
        <dbReference type="ARBA" id="ARBA00023002"/>
    </source>
</evidence>
<dbReference type="SUPFAM" id="SSF51735">
    <property type="entry name" value="NAD(P)-binding Rossmann-fold domains"/>
    <property type="match status" value="1"/>
</dbReference>
<dbReference type="PANTHER" id="PTHR43157:SF31">
    <property type="entry name" value="PHOSPHATIDYLINOSITOL-GLYCAN BIOSYNTHESIS CLASS F PROTEIN"/>
    <property type="match status" value="1"/>
</dbReference>
<comment type="caution">
    <text evidence="2">The sequence shown here is derived from an EMBL/GenBank/DDBJ whole genome shotgun (WGS) entry which is preliminary data.</text>
</comment>
<protein>
    <submittedName>
        <fullName evidence="2">Uncharacterized protein</fullName>
    </submittedName>
</protein>
<dbReference type="EMBL" id="CACVBS010000001">
    <property type="protein sequence ID" value="CAA7257347.1"/>
    <property type="molecule type" value="Genomic_DNA"/>
</dbReference>
<dbReference type="OrthoDB" id="191139at2759"/>
<dbReference type="InterPro" id="IPR036291">
    <property type="entry name" value="NAD(P)-bd_dom_sf"/>
</dbReference>